<dbReference type="InterPro" id="IPR001296">
    <property type="entry name" value="Glyco_trans_1"/>
</dbReference>
<dbReference type="Proteomes" id="UP000216947">
    <property type="component" value="Unassembled WGS sequence"/>
</dbReference>
<feature type="region of interest" description="Disordered" evidence="1">
    <location>
        <begin position="1367"/>
        <end position="1386"/>
    </location>
</feature>
<evidence type="ECO:0000256" key="1">
    <source>
        <dbReference type="SAM" id="MobiDB-lite"/>
    </source>
</evidence>
<dbReference type="Gene3D" id="3.40.50.2000">
    <property type="entry name" value="Glycogen Phosphorylase B"/>
    <property type="match status" value="4"/>
</dbReference>
<dbReference type="Pfam" id="PF13579">
    <property type="entry name" value="Glyco_trans_4_4"/>
    <property type="match status" value="2"/>
</dbReference>
<feature type="domain" description="Glycosyltransferase subfamily 4-like N-terminal" evidence="3">
    <location>
        <begin position="463"/>
        <end position="643"/>
    </location>
</feature>
<dbReference type="CDD" id="cd03794">
    <property type="entry name" value="GT4_WbuB-like"/>
    <property type="match status" value="2"/>
</dbReference>
<proteinExistence type="predicted"/>
<dbReference type="Pfam" id="PF00534">
    <property type="entry name" value="Glycos_transf_1"/>
    <property type="match status" value="2"/>
</dbReference>
<feature type="domain" description="Glycosyl transferase family 1" evidence="2">
    <location>
        <begin position="1139"/>
        <end position="1302"/>
    </location>
</feature>
<dbReference type="EMBL" id="NEVK01000004">
    <property type="protein sequence ID" value="OZI22456.1"/>
    <property type="molecule type" value="Genomic_DNA"/>
</dbReference>
<comment type="caution">
    <text evidence="4">The sequence shown here is derived from an EMBL/GenBank/DDBJ whole genome shotgun (WGS) entry which is preliminary data.</text>
</comment>
<feature type="domain" description="Glycosyl transferase family 1" evidence="2">
    <location>
        <begin position="668"/>
        <end position="843"/>
    </location>
</feature>
<evidence type="ECO:0000313" key="4">
    <source>
        <dbReference type="EMBL" id="OZI22456.1"/>
    </source>
</evidence>
<protein>
    <recommendedName>
        <fullName evidence="6">Glycosyl transferase</fullName>
    </recommendedName>
</protein>
<gene>
    <name evidence="4" type="ORF">CAL19_07915</name>
</gene>
<dbReference type="PANTHER" id="PTHR45947:SF3">
    <property type="entry name" value="SULFOQUINOVOSYL TRANSFERASE SQD2"/>
    <property type="match status" value="1"/>
</dbReference>
<feature type="domain" description="Glycosyltransferase subfamily 4-like N-terminal" evidence="3">
    <location>
        <begin position="939"/>
        <end position="1120"/>
    </location>
</feature>
<accession>A0A261RBR0</accession>
<evidence type="ECO:0008006" key="6">
    <source>
        <dbReference type="Google" id="ProtNLM"/>
    </source>
</evidence>
<dbReference type="SUPFAM" id="SSF53756">
    <property type="entry name" value="UDP-Glycosyltransferase/glycogen phosphorylase"/>
    <property type="match status" value="2"/>
</dbReference>
<evidence type="ECO:0000259" key="3">
    <source>
        <dbReference type="Pfam" id="PF13579"/>
    </source>
</evidence>
<keyword evidence="5" id="KW-1185">Reference proteome</keyword>
<sequence length="1386" mass="152476">MPIENPGLLDISRSDCHALLALSHIGALAEFDRSVATALDGSRVLFVGMKSHPLAKAFSRTSATLKFTTTKSLDQSDKPLHEFDAVVITRSDPNSEVAAQQIMRVAERVRKSAFLLLRLPAISPYPVCASLAALQALHFLDYKEGELLCIGGGVEGKLGEIDWHRVAAVSAAAFDERQQKITVALRSWQRAKSQVSATSEVQLVEAAASRAVSQESKLQKALDAALDRNWRLETTLNSVYQTDSYRIGAAFVQASQSWQGFLKLPLALYAVLRDGRRRRASKKLGIRKHWEDGLASLATIDPIKLKPDWLAKVQAALANHDNAQVHHLIGKLSRSRGMQQAVNYLLVGKVFRAQGLHEEEFQLSRLAREISEDEPVLRGCFWAAIFSNKVSAAYRVAQDLYARYEGDAAVRRTPFYRNIQRHPVNVLGLFNDVPVVEQSLASVSPVPNRVVYFAHNALPLSTGGYAVRTHEIARALTREGFDVHVVTRPGYPRDMVSHGNIPAPDKAVQIDGVHYHQIPKPLRKSAKYRAGLQTAEYLQRATDAIIDKLLELAPSTVVAASNYVTALPAYRAAKALGLTYFYDIRGFWEITKASKDPAHAQTFDYALDREIESTLAKSADRVYALSERLKHELVNRGVAEENVGLLLSAGNPETFASGGVDPSMKLRLGIPVDRLVIGYVGTFASYEGLEDLVVACARLKSLGHEFRLLLVGGSNTMASDADPAIAELRRSAEAHGIADWLVTPGRLPYVDVPRIYTAIDVCAFPRRSQPVTELISPIKPIEAMLAGKPLIAADVGGLTDLVQPDVNGVLFESGNVDDLAGKLAGYLTDEQARRTLGENARRWVLDNRTWNTTVKEFAADIGQIRRQTMRAKLASDGSFLQALNPSALRARHRPLSTELAIFRELFDAARHQGKQNPILPTSKRRSVYFLHSSLPHLSGGYATRAHGLITGITQSDWDIRPYTRPGFPKDIKSANRLLTFPAVDVIQGVNYRRIFNGEDRMRASELAYMLSMADEFYQVLVQERPTLVHGRSTYLTALPAMLAATRAGLPFVYEVSGLWELVHQSRDTSGEKTDLIERIRELENFTFSKAQALITLTDDMMTELTGRGVPDGHITLIPNCVDPEKFVPCERDQALASAIGISPGTPVIGYIGSFVDYEGLDDLLSASRILLQQGLDFKVLLVGDGNGNHEELAKELGDSVILTGRVPHEDIARYYSILDVIVYARKPWEVCETVSPMKPFEALAQEKAVIASSVRALANIIHDGSTGLIFQKGSIEDLAEKIRTYVNNPDLRREHGRKGRQWVIDNRSWRSAGADAVRVYGQALERHEAPAAADAQALRANGHTGKPAGAHELVGIELDGQAAPAARSQVRHAHEANVSPVPQLEG</sequence>
<name>A0A261RBR0_9BORD</name>
<reference evidence="5" key="1">
    <citation type="submission" date="2017-05" db="EMBL/GenBank/DDBJ databases">
        <title>Complete and WGS of Bordetella genogroups.</title>
        <authorList>
            <person name="Spilker T."/>
            <person name="Lipuma J."/>
        </authorList>
    </citation>
    <scope>NUCLEOTIDE SEQUENCE [LARGE SCALE GENOMIC DNA]</scope>
    <source>
        <strain evidence="5">AU18089</strain>
    </source>
</reference>
<dbReference type="PANTHER" id="PTHR45947">
    <property type="entry name" value="SULFOQUINOVOSYL TRANSFERASE SQD2"/>
    <property type="match status" value="1"/>
</dbReference>
<organism evidence="4 5">
    <name type="scientific">Bordetella genomosp. 7</name>
    <dbReference type="NCBI Taxonomy" id="1416805"/>
    <lineage>
        <taxon>Bacteria</taxon>
        <taxon>Pseudomonadati</taxon>
        <taxon>Pseudomonadota</taxon>
        <taxon>Betaproteobacteria</taxon>
        <taxon>Burkholderiales</taxon>
        <taxon>Alcaligenaceae</taxon>
        <taxon>Bordetella</taxon>
    </lineage>
</organism>
<dbReference type="GO" id="GO:0016758">
    <property type="term" value="F:hexosyltransferase activity"/>
    <property type="evidence" value="ECO:0007669"/>
    <property type="project" value="TreeGrafter"/>
</dbReference>
<evidence type="ECO:0000259" key="2">
    <source>
        <dbReference type="Pfam" id="PF00534"/>
    </source>
</evidence>
<dbReference type="InterPro" id="IPR028098">
    <property type="entry name" value="Glyco_trans_4-like_N"/>
</dbReference>
<evidence type="ECO:0000313" key="5">
    <source>
        <dbReference type="Proteomes" id="UP000216947"/>
    </source>
</evidence>
<dbReference type="InterPro" id="IPR050194">
    <property type="entry name" value="Glycosyltransferase_grp1"/>
</dbReference>